<dbReference type="InterPro" id="IPR046346">
    <property type="entry name" value="Aminoacid_DH-like_N_sf"/>
</dbReference>
<dbReference type="Gene3D" id="3.40.50.720">
    <property type="entry name" value="NAD(P)-binding Rossmann-like Domain"/>
    <property type="match status" value="1"/>
</dbReference>
<dbReference type="InterPro" id="IPR012302">
    <property type="entry name" value="Malic_NAD-bd"/>
</dbReference>
<proteinExistence type="inferred from homology"/>
<feature type="binding site" evidence="5">
    <location>
        <position position="168"/>
    </location>
    <ligand>
        <name>a divalent metal cation</name>
        <dbReference type="ChEBI" id="CHEBI:60240"/>
    </ligand>
</feature>
<evidence type="ECO:0000313" key="9">
    <source>
        <dbReference type="Proteomes" id="UP001165120"/>
    </source>
</evidence>
<evidence type="ECO:0000256" key="3">
    <source>
        <dbReference type="PIRSR" id="PIRSR000106-1"/>
    </source>
</evidence>
<dbReference type="InterPro" id="IPR036291">
    <property type="entry name" value="NAD(P)-bd_dom_sf"/>
</dbReference>
<organism evidence="8 9">
    <name type="scientific">Candida boidinii</name>
    <name type="common">Yeast</name>
    <dbReference type="NCBI Taxonomy" id="5477"/>
    <lineage>
        <taxon>Eukaryota</taxon>
        <taxon>Fungi</taxon>
        <taxon>Dikarya</taxon>
        <taxon>Ascomycota</taxon>
        <taxon>Saccharomycotina</taxon>
        <taxon>Pichiomycetes</taxon>
        <taxon>Pichiales</taxon>
        <taxon>Pichiaceae</taxon>
        <taxon>Ogataea</taxon>
        <taxon>Ogataea/Candida clade</taxon>
    </lineage>
</organism>
<dbReference type="EMBL" id="BSXN01000836">
    <property type="protein sequence ID" value="GME70011.1"/>
    <property type="molecule type" value="Genomic_DNA"/>
</dbReference>
<dbReference type="GO" id="GO:0004471">
    <property type="term" value="F:malate dehydrogenase (decarboxylating) (NAD+) activity"/>
    <property type="evidence" value="ECO:0007669"/>
    <property type="project" value="TreeGrafter"/>
</dbReference>
<evidence type="ECO:0000256" key="2">
    <source>
        <dbReference type="ARBA" id="ARBA00023027"/>
    </source>
</evidence>
<evidence type="ECO:0000256" key="4">
    <source>
        <dbReference type="PIRSR" id="PIRSR000106-2"/>
    </source>
</evidence>
<dbReference type="SMART" id="SM01274">
    <property type="entry name" value="malic"/>
    <property type="match status" value="1"/>
</dbReference>
<dbReference type="SMART" id="SM00919">
    <property type="entry name" value="Malic_M"/>
    <property type="match status" value="1"/>
</dbReference>
<dbReference type="SUPFAM" id="SSF51735">
    <property type="entry name" value="NAD(P)-binding Rossmann-fold domains"/>
    <property type="match status" value="1"/>
</dbReference>
<sequence>MRQQNKVLFYELVRRHIRELLPIIYTPTEGDAIAAFSHRFRKPEGCFLDITDPDSIDERLGAFGEDKDIDYIVVSDGEGILGIGDQGVGGVRITISKAALMTLCAGVHPGRTMSVMLDVGTNNKNLLEDELYMGNRFPRVRGKEYDEFVDKFIQAVKKRFPSAVLHFEDFGVTTARPILERYKNQLACFNDDIEGTGAVVMASMSAALKITNRNLLDSEIVIYGAGSAGLGIADQIVNHMVAQGGITPEEARRKIHCMDRRGLIKDDMHAESNKAQQLYADPASEWEGVDTTCLLDVVRKVKPTTLIGCSTQAGAFTEDIIKEMYKYNNRPIVFPLSNPTRLHEAVPVDVMKWTDNNALIATGSPFKPVDGYVISENNNCFTFPGIGLGAVLSRASVISDTMIAAAVEELASGSPAIENPKAGLLAPVEVIDETSAKVATAVILQALKEGVARIETEESPSGGFVKVPRDFEGCLAWVKGQMWRPVYRPLIKVEHVDSIHTHQY</sequence>
<dbReference type="GO" id="GO:0046872">
    <property type="term" value="F:metal ion binding"/>
    <property type="evidence" value="ECO:0007669"/>
    <property type="project" value="UniProtKB-KW"/>
</dbReference>
<dbReference type="Pfam" id="PF00390">
    <property type="entry name" value="malic"/>
    <property type="match status" value="1"/>
</dbReference>
<dbReference type="GO" id="GO:0005739">
    <property type="term" value="C:mitochondrion"/>
    <property type="evidence" value="ECO:0007669"/>
    <property type="project" value="TreeGrafter"/>
</dbReference>
<dbReference type="InterPro" id="IPR037062">
    <property type="entry name" value="Malic_N_dom_sf"/>
</dbReference>
<dbReference type="SUPFAM" id="SSF53223">
    <property type="entry name" value="Aminoacid dehydrogenase-like, N-terminal domain"/>
    <property type="match status" value="1"/>
</dbReference>
<feature type="binding site" evidence="4">
    <location>
        <position position="338"/>
    </location>
    <ligand>
        <name>(S)-malate</name>
        <dbReference type="ChEBI" id="CHEBI:15589"/>
    </ligand>
</feature>
<keyword evidence="2" id="KW-0520">NAD</keyword>
<name>A0A9W6WGE7_CANBO</name>
<keyword evidence="9" id="KW-1185">Reference proteome</keyword>
<feature type="binding site" evidence="5">
    <location>
        <position position="192"/>
    </location>
    <ligand>
        <name>a divalent metal cation</name>
        <dbReference type="ChEBI" id="CHEBI:60240"/>
    </ligand>
</feature>
<dbReference type="PANTHER" id="PTHR23406:SF34">
    <property type="entry name" value="NAD-DEPENDENT MALIC ENZYME, MITOCHONDRIAL"/>
    <property type="match status" value="1"/>
</dbReference>
<evidence type="ECO:0000259" key="7">
    <source>
        <dbReference type="SMART" id="SM01274"/>
    </source>
</evidence>
<feature type="domain" description="Malic enzyme N-terminal" evidence="7">
    <location>
        <begin position="2"/>
        <end position="183"/>
    </location>
</feature>
<protein>
    <submittedName>
        <fullName evidence="8">Unnamed protein product</fullName>
    </submittedName>
</protein>
<feature type="active site" description="Proton donor" evidence="3">
    <location>
        <position position="25"/>
    </location>
</feature>
<accession>A0A9W6WGE7</accession>
<dbReference type="PIRSF" id="PIRSF000106">
    <property type="entry name" value="ME"/>
    <property type="match status" value="1"/>
</dbReference>
<dbReference type="Proteomes" id="UP001165120">
    <property type="component" value="Unassembled WGS sequence"/>
</dbReference>
<dbReference type="GO" id="GO:0051287">
    <property type="term" value="F:NAD binding"/>
    <property type="evidence" value="ECO:0007669"/>
    <property type="project" value="InterPro"/>
</dbReference>
<reference evidence="8" key="1">
    <citation type="submission" date="2023-04" db="EMBL/GenBank/DDBJ databases">
        <title>Candida boidinii NBRC 10035.</title>
        <authorList>
            <person name="Ichikawa N."/>
            <person name="Sato H."/>
            <person name="Tonouchi N."/>
        </authorList>
    </citation>
    <scope>NUCLEOTIDE SEQUENCE</scope>
    <source>
        <strain evidence="8">NBRC 10035</strain>
    </source>
</reference>
<comment type="similarity">
    <text evidence="1">Belongs to the malic enzymes family.</text>
</comment>
<feature type="active site" description="Proton acceptor" evidence="3">
    <location>
        <position position="97"/>
    </location>
</feature>
<evidence type="ECO:0000259" key="6">
    <source>
        <dbReference type="SMART" id="SM00919"/>
    </source>
</evidence>
<dbReference type="AlphaFoldDB" id="A0A9W6WGE7"/>
<keyword evidence="5" id="KW-0479">Metal-binding</keyword>
<dbReference type="PANTHER" id="PTHR23406">
    <property type="entry name" value="MALIC ENZYME-RELATED"/>
    <property type="match status" value="1"/>
</dbReference>
<evidence type="ECO:0000256" key="5">
    <source>
        <dbReference type="PIRSR" id="PIRSR000106-3"/>
    </source>
</evidence>
<dbReference type="NCBIfam" id="NF010052">
    <property type="entry name" value="PRK13529.1"/>
    <property type="match status" value="1"/>
</dbReference>
<comment type="cofactor">
    <cofactor evidence="5">
        <name>Mg(2+)</name>
        <dbReference type="ChEBI" id="CHEBI:18420"/>
    </cofactor>
    <cofactor evidence="5">
        <name>Mn(2+)</name>
        <dbReference type="ChEBI" id="CHEBI:29035"/>
    </cofactor>
    <text evidence="5">Divalent metal cations. Prefers magnesium or manganese.</text>
</comment>
<comment type="caution">
    <text evidence="8">The sequence shown here is derived from an EMBL/GenBank/DDBJ whole genome shotgun (WGS) entry which is preliminary data.</text>
</comment>
<feature type="binding site" evidence="4">
    <location>
        <position position="378"/>
    </location>
    <ligand>
        <name>(S)-malate</name>
        <dbReference type="ChEBI" id="CHEBI:15589"/>
    </ligand>
</feature>
<dbReference type="PRINTS" id="PR00072">
    <property type="entry name" value="MALOXRDTASE"/>
</dbReference>
<dbReference type="Pfam" id="PF03949">
    <property type="entry name" value="Malic_M"/>
    <property type="match status" value="1"/>
</dbReference>
<feature type="binding site" evidence="5">
    <location>
        <position position="169"/>
    </location>
    <ligand>
        <name>a divalent metal cation</name>
        <dbReference type="ChEBI" id="CHEBI:60240"/>
    </ligand>
</feature>
<dbReference type="GO" id="GO:0006108">
    <property type="term" value="P:malate metabolic process"/>
    <property type="evidence" value="ECO:0007669"/>
    <property type="project" value="TreeGrafter"/>
</dbReference>
<dbReference type="GO" id="GO:0005829">
    <property type="term" value="C:cytosol"/>
    <property type="evidence" value="ECO:0007669"/>
    <property type="project" value="TreeGrafter"/>
</dbReference>
<dbReference type="InterPro" id="IPR012301">
    <property type="entry name" value="Malic_N_dom"/>
</dbReference>
<feature type="domain" description="Malic enzyme NAD-binding" evidence="6">
    <location>
        <begin position="193"/>
        <end position="447"/>
    </location>
</feature>
<evidence type="ECO:0000256" key="1">
    <source>
        <dbReference type="ARBA" id="ARBA00008785"/>
    </source>
</evidence>
<dbReference type="Gene3D" id="3.40.50.10380">
    <property type="entry name" value="Malic enzyme, N-terminal domain"/>
    <property type="match status" value="1"/>
</dbReference>
<evidence type="ECO:0000313" key="8">
    <source>
        <dbReference type="EMBL" id="GME70011.1"/>
    </source>
</evidence>
<gene>
    <name evidence="8" type="ORF">Cboi02_000269800</name>
</gene>
<dbReference type="InterPro" id="IPR001891">
    <property type="entry name" value="Malic_OxRdtase"/>
</dbReference>